<sequence>MSTMTSNVGVDAGEPTPEKPSKRQRQAGHIADLASAGIKVLLIKIIALGILDALALTAVFILIGQREWLVTAIVVIATGLINWIYLGRRRLPAKYLTPGVIFLLIFQVFVLGYTAYIGFTNYGTGHNGTKDQAVSALMSSALERVEDSPTFAVTVLEQGDTLNLLVTDPDGAVRVGNAETPLHAVDNAQMDGGKAVGLDGYSTLSFQEILAQSDAITALAVPESEDPNDGALRTPDGSSGYLYVSNLEYDEAAGTMTDTRTDTVYTDDGSGAFTAADGEQLMPGWQVVVGADNFVRALTDESIRGPLVYVTIWTFVFALVSVATTFFLGLFLAIVFNDMRMRGRKFYRVLMILPYAFPSFLSALVWAGMMNESFGFINQVLLGGAAVPWLTDPTLAKVSILIVNLWLGFPYMFLVCTGALQSIPEELQEAATVDGAKPWAVFRLIKLPLLLVSLAPLLIASFAFNFNNFNLIYMLTNGGPRDSSAPIPVGHTDILISMVYKVAFTGQTRDYGLASAFTIIIFIVVAIISIISFRKTKALEELN</sequence>
<feature type="transmembrane region" description="Helical" evidence="9">
    <location>
        <begin position="398"/>
        <end position="420"/>
    </location>
</feature>
<gene>
    <name evidence="13" type="ORF">SAMN04489834_0538</name>
</gene>
<dbReference type="Gene3D" id="1.10.3720.10">
    <property type="entry name" value="MetI-like"/>
    <property type="match status" value="1"/>
</dbReference>
<feature type="transmembrane region" description="Helical" evidence="9">
    <location>
        <begin position="68"/>
        <end position="87"/>
    </location>
</feature>
<dbReference type="AlphaFoldDB" id="A0A1H1N1M7"/>
<dbReference type="PANTHER" id="PTHR47314">
    <property type="entry name" value="MALTOSE/MALTODEXTRIN TRANSPORT SYSTEM PERMEASE PROTEIN MALF"/>
    <property type="match status" value="1"/>
</dbReference>
<dbReference type="InterPro" id="IPR032550">
    <property type="entry name" value="TM_PBP2_N"/>
</dbReference>
<evidence type="ECO:0000256" key="4">
    <source>
        <dbReference type="ARBA" id="ARBA00022475"/>
    </source>
</evidence>
<dbReference type="InterPro" id="IPR000515">
    <property type="entry name" value="MetI-like"/>
</dbReference>
<evidence type="ECO:0000313" key="13">
    <source>
        <dbReference type="EMBL" id="SDR92953.1"/>
    </source>
</evidence>
<accession>A0A1H1N1M7</accession>
<keyword evidence="14" id="KW-1185">Reference proteome</keyword>
<keyword evidence="8 9" id="KW-0472">Membrane</keyword>
<dbReference type="Gene3D" id="2.40.430.10">
    <property type="entry name" value="D-maltodextrin-binding protein, MBP"/>
    <property type="match status" value="1"/>
</dbReference>
<feature type="region of interest" description="Disordered" evidence="11">
    <location>
        <begin position="1"/>
        <end position="24"/>
    </location>
</feature>
<feature type="transmembrane region" description="Helical" evidence="9">
    <location>
        <begin position="99"/>
        <end position="119"/>
    </location>
</feature>
<evidence type="ECO:0000313" key="14">
    <source>
        <dbReference type="Proteomes" id="UP000181956"/>
    </source>
</evidence>
<dbReference type="EMBL" id="LT629742">
    <property type="protein sequence ID" value="SDR92953.1"/>
    <property type="molecule type" value="Genomic_DNA"/>
</dbReference>
<dbReference type="InterPro" id="IPR035277">
    <property type="entry name" value="MalF_N"/>
</dbReference>
<evidence type="ECO:0000256" key="5">
    <source>
        <dbReference type="ARBA" id="ARBA00022597"/>
    </source>
</evidence>
<keyword evidence="3 9" id="KW-0813">Transport</keyword>
<name>A0A1H1N1M7_9MICO</name>
<proteinExistence type="inferred from homology"/>
<dbReference type="Proteomes" id="UP000181956">
    <property type="component" value="Chromosome I"/>
</dbReference>
<reference evidence="14" key="1">
    <citation type="submission" date="2016-10" db="EMBL/GenBank/DDBJ databases">
        <authorList>
            <person name="Varghese N."/>
            <person name="Submissions S."/>
        </authorList>
    </citation>
    <scope>NUCLEOTIDE SEQUENCE [LARGE SCALE GENOMIC DNA]</scope>
    <source>
        <strain evidence="14">DSM 21772</strain>
    </source>
</reference>
<dbReference type="InterPro" id="IPR035906">
    <property type="entry name" value="MetI-like_sf"/>
</dbReference>
<dbReference type="Gene3D" id="3.10.650.10">
    <property type="entry name" value="MalF N-terminal region-like"/>
    <property type="match status" value="1"/>
</dbReference>
<dbReference type="GO" id="GO:1990060">
    <property type="term" value="C:maltose transport complex"/>
    <property type="evidence" value="ECO:0007669"/>
    <property type="project" value="TreeGrafter"/>
</dbReference>
<comment type="similarity">
    <text evidence="2 10">Belongs to the binding-protein-dependent transport system permease family. MalFG subfamily.</text>
</comment>
<dbReference type="PANTHER" id="PTHR47314:SF1">
    <property type="entry name" value="MALTOSE_MALTODEXTRIN TRANSPORT SYSTEM PERMEASE PROTEIN MALF"/>
    <property type="match status" value="1"/>
</dbReference>
<evidence type="ECO:0000256" key="6">
    <source>
        <dbReference type="ARBA" id="ARBA00022692"/>
    </source>
</evidence>
<evidence type="ECO:0000256" key="8">
    <source>
        <dbReference type="ARBA" id="ARBA00023136"/>
    </source>
</evidence>
<keyword evidence="5 10" id="KW-0762">Sugar transport</keyword>
<feature type="domain" description="ABC transmembrane type-1" evidence="12">
    <location>
        <begin position="311"/>
        <end position="532"/>
    </location>
</feature>
<feature type="transmembrane region" description="Helical" evidence="9">
    <location>
        <begin position="440"/>
        <end position="464"/>
    </location>
</feature>
<evidence type="ECO:0000256" key="10">
    <source>
        <dbReference type="RuleBase" id="RU367050"/>
    </source>
</evidence>
<evidence type="ECO:0000256" key="11">
    <source>
        <dbReference type="SAM" id="MobiDB-lite"/>
    </source>
</evidence>
<dbReference type="SUPFAM" id="SSF161098">
    <property type="entry name" value="MetI-like"/>
    <property type="match status" value="1"/>
</dbReference>
<evidence type="ECO:0000256" key="2">
    <source>
        <dbReference type="ARBA" id="ARBA00009047"/>
    </source>
</evidence>
<keyword evidence="4 10" id="KW-1003">Cell membrane</keyword>
<dbReference type="PROSITE" id="PS50928">
    <property type="entry name" value="ABC_TM1"/>
    <property type="match status" value="1"/>
</dbReference>
<protein>
    <recommendedName>
        <fullName evidence="10">Maltose/maltodextrin transport system permease protein</fullName>
    </recommendedName>
</protein>
<organism evidence="13 14">
    <name type="scientific">Microterricola viridarii</name>
    <dbReference type="NCBI Taxonomy" id="412690"/>
    <lineage>
        <taxon>Bacteria</taxon>
        <taxon>Bacillati</taxon>
        <taxon>Actinomycetota</taxon>
        <taxon>Actinomycetes</taxon>
        <taxon>Micrococcales</taxon>
        <taxon>Microbacteriaceae</taxon>
        <taxon>Microterricola</taxon>
    </lineage>
</organism>
<dbReference type="InterPro" id="IPR047103">
    <property type="entry name" value="MalF_P2_sf"/>
</dbReference>
<evidence type="ECO:0000256" key="1">
    <source>
        <dbReference type="ARBA" id="ARBA00004651"/>
    </source>
</evidence>
<dbReference type="CDD" id="cd06261">
    <property type="entry name" value="TM_PBP2"/>
    <property type="match status" value="1"/>
</dbReference>
<feature type="transmembrane region" description="Helical" evidence="9">
    <location>
        <begin position="41"/>
        <end position="62"/>
    </location>
</feature>
<evidence type="ECO:0000256" key="9">
    <source>
        <dbReference type="RuleBase" id="RU363032"/>
    </source>
</evidence>
<comment type="subcellular location">
    <subcellularLocation>
        <location evidence="1 9">Cell membrane</location>
        <topology evidence="1 9">Multi-pass membrane protein</topology>
    </subcellularLocation>
</comment>
<keyword evidence="7 9" id="KW-1133">Transmembrane helix</keyword>
<evidence type="ECO:0000256" key="7">
    <source>
        <dbReference type="ARBA" id="ARBA00022989"/>
    </source>
</evidence>
<dbReference type="STRING" id="412690.SAMN04489834_0538"/>
<dbReference type="GO" id="GO:0015423">
    <property type="term" value="F:ABC-type maltose transporter activity"/>
    <property type="evidence" value="ECO:0007669"/>
    <property type="project" value="TreeGrafter"/>
</dbReference>
<feature type="transmembrane region" description="Helical" evidence="9">
    <location>
        <begin position="307"/>
        <end position="334"/>
    </location>
</feature>
<evidence type="ECO:0000256" key="3">
    <source>
        <dbReference type="ARBA" id="ARBA00022448"/>
    </source>
</evidence>
<dbReference type="Pfam" id="PF16296">
    <property type="entry name" value="TM_PBP2_N"/>
    <property type="match status" value="1"/>
</dbReference>
<evidence type="ECO:0000259" key="12">
    <source>
        <dbReference type="PROSITE" id="PS50928"/>
    </source>
</evidence>
<dbReference type="Pfam" id="PF00528">
    <property type="entry name" value="BPD_transp_1"/>
    <property type="match status" value="1"/>
</dbReference>
<keyword evidence="6 9" id="KW-0812">Transmembrane</keyword>
<feature type="transmembrane region" description="Helical" evidence="9">
    <location>
        <begin position="346"/>
        <end position="367"/>
    </location>
</feature>
<comment type="function">
    <text evidence="10">Part of the ABC transporter complex MalEFGK involved in maltose/maltodextrin import. Probably responsible for the translocation of the substrate across the membrane.</text>
</comment>
<dbReference type="Gene3D" id="1.20.58.370">
    <property type="entry name" value="MalF N-terminal region-like"/>
    <property type="match status" value="1"/>
</dbReference>
<dbReference type="GO" id="GO:0042956">
    <property type="term" value="P:maltodextrin transmembrane transport"/>
    <property type="evidence" value="ECO:0007669"/>
    <property type="project" value="TreeGrafter"/>
</dbReference>
<dbReference type="SUPFAM" id="SSF160964">
    <property type="entry name" value="MalF N-terminal region-like"/>
    <property type="match status" value="1"/>
</dbReference>
<feature type="transmembrane region" description="Helical" evidence="9">
    <location>
        <begin position="511"/>
        <end position="533"/>
    </location>
</feature>